<dbReference type="PANTHER" id="PTHR45911">
    <property type="entry name" value="C2 DOMAIN-CONTAINING PROTEIN"/>
    <property type="match status" value="1"/>
</dbReference>
<dbReference type="EMBL" id="HBUF01302543">
    <property type="protein sequence ID" value="CAG6691420.1"/>
    <property type="molecule type" value="Transcribed_RNA"/>
</dbReference>
<dbReference type="GO" id="GO:0046928">
    <property type="term" value="P:regulation of neurotransmitter secretion"/>
    <property type="evidence" value="ECO:0007669"/>
    <property type="project" value="TreeGrafter"/>
</dbReference>
<evidence type="ECO:0000256" key="2">
    <source>
        <dbReference type="ARBA" id="ARBA00022837"/>
    </source>
</evidence>
<keyword evidence="1" id="KW-0479">Metal-binding</keyword>
<keyword evidence="4" id="KW-0472">Membrane</keyword>
<evidence type="ECO:0000256" key="4">
    <source>
        <dbReference type="SAM" id="Phobius"/>
    </source>
</evidence>
<name>A0A8D8TMU1_9HEMI</name>
<evidence type="ECO:0000256" key="3">
    <source>
        <dbReference type="SAM" id="MobiDB-lite"/>
    </source>
</evidence>
<feature type="region of interest" description="Disordered" evidence="3">
    <location>
        <begin position="151"/>
        <end position="171"/>
    </location>
</feature>
<keyword evidence="2" id="KW-0106">Calcium</keyword>
<protein>
    <submittedName>
        <fullName evidence="5">Multiple C2 and transmembrane domain-containing protein 1</fullName>
    </submittedName>
</protein>
<proteinExistence type="predicted"/>
<keyword evidence="4 5" id="KW-0812">Transmembrane</keyword>
<evidence type="ECO:0000313" key="5">
    <source>
        <dbReference type="EMBL" id="CAG6691420.1"/>
    </source>
</evidence>
<organism evidence="5">
    <name type="scientific">Cacopsylla melanoneura</name>
    <dbReference type="NCBI Taxonomy" id="428564"/>
    <lineage>
        <taxon>Eukaryota</taxon>
        <taxon>Metazoa</taxon>
        <taxon>Ecdysozoa</taxon>
        <taxon>Arthropoda</taxon>
        <taxon>Hexapoda</taxon>
        <taxon>Insecta</taxon>
        <taxon>Pterygota</taxon>
        <taxon>Neoptera</taxon>
        <taxon>Paraneoptera</taxon>
        <taxon>Hemiptera</taxon>
        <taxon>Sternorrhyncha</taxon>
        <taxon>Psylloidea</taxon>
        <taxon>Psyllidae</taxon>
        <taxon>Psyllinae</taxon>
        <taxon>Cacopsylla</taxon>
    </lineage>
</organism>
<dbReference type="AlphaFoldDB" id="A0A8D8TMU1"/>
<accession>A0A8D8TMU1</accession>
<reference evidence="5" key="1">
    <citation type="submission" date="2021-05" db="EMBL/GenBank/DDBJ databases">
        <authorList>
            <person name="Alioto T."/>
            <person name="Alioto T."/>
            <person name="Gomez Garrido J."/>
        </authorList>
    </citation>
    <scope>NUCLEOTIDE SEQUENCE</scope>
</reference>
<sequence length="171" mass="19658">MSPAKRLAMAGSAMETRQDSWGVYLLCSNFCCLELTVLLYLLSYKNLLNPTRDATNALPLKSRILKVLRLGCVLCCSTFNFSVPFISHLAIILLILISILLYYVSVRYLAIAWGINKFLRKILRPHTVPNNELLDLLSRVPDNEQLRSYRELKAQPSDTRSRDQRKKLKDR</sequence>
<evidence type="ECO:0000256" key="1">
    <source>
        <dbReference type="ARBA" id="ARBA00022723"/>
    </source>
</evidence>
<keyword evidence="4" id="KW-1133">Transmembrane helix</keyword>
<dbReference type="GO" id="GO:0005509">
    <property type="term" value="F:calcium ion binding"/>
    <property type="evidence" value="ECO:0007669"/>
    <property type="project" value="TreeGrafter"/>
</dbReference>
<feature type="transmembrane region" description="Helical" evidence="4">
    <location>
        <begin position="20"/>
        <end position="43"/>
    </location>
</feature>
<dbReference type="GO" id="GO:0030672">
    <property type="term" value="C:synaptic vesicle membrane"/>
    <property type="evidence" value="ECO:0007669"/>
    <property type="project" value="TreeGrafter"/>
</dbReference>
<dbReference type="PANTHER" id="PTHR45911:SF4">
    <property type="entry name" value="MULTIPLE C2 AND TRANSMEMBRANE DOMAIN-CONTAINING PROTEIN"/>
    <property type="match status" value="1"/>
</dbReference>
<feature type="transmembrane region" description="Helical" evidence="4">
    <location>
        <begin position="89"/>
        <end position="115"/>
    </location>
</feature>